<keyword evidence="1" id="KW-0732">Signal</keyword>
<dbReference type="Proteomes" id="UP000316759">
    <property type="component" value="Unassembled WGS sequence"/>
</dbReference>
<evidence type="ECO:0000313" key="2">
    <source>
        <dbReference type="EMBL" id="TPP65515.1"/>
    </source>
</evidence>
<comment type="caution">
    <text evidence="2">The sequence shown here is derived from an EMBL/GenBank/DDBJ whole genome shotgun (WGS) entry which is preliminary data.</text>
</comment>
<protein>
    <submittedName>
        <fullName evidence="2">Uncharacterized protein</fullName>
    </submittedName>
</protein>
<keyword evidence="3" id="KW-1185">Reference proteome</keyword>
<reference evidence="2 3" key="1">
    <citation type="submission" date="2019-04" db="EMBL/GenBank/DDBJ databases">
        <title>Annotation for the trematode Fasciola gigantica.</title>
        <authorList>
            <person name="Choi Y.-J."/>
        </authorList>
    </citation>
    <scope>NUCLEOTIDE SEQUENCE [LARGE SCALE GENOMIC DNA]</scope>
    <source>
        <strain evidence="2">Uganda_cow_1</strain>
    </source>
</reference>
<dbReference type="EMBL" id="SUNJ01003073">
    <property type="protein sequence ID" value="TPP65515.1"/>
    <property type="molecule type" value="Genomic_DNA"/>
</dbReference>
<feature type="chain" id="PRO_5021312957" evidence="1">
    <location>
        <begin position="22"/>
        <end position="70"/>
    </location>
</feature>
<feature type="signal peptide" evidence="1">
    <location>
        <begin position="1"/>
        <end position="21"/>
    </location>
</feature>
<proteinExistence type="predicted"/>
<organism evidence="2 3">
    <name type="scientific">Fasciola gigantica</name>
    <name type="common">Giant liver fluke</name>
    <dbReference type="NCBI Taxonomy" id="46835"/>
    <lineage>
        <taxon>Eukaryota</taxon>
        <taxon>Metazoa</taxon>
        <taxon>Spiralia</taxon>
        <taxon>Lophotrochozoa</taxon>
        <taxon>Platyhelminthes</taxon>
        <taxon>Trematoda</taxon>
        <taxon>Digenea</taxon>
        <taxon>Plagiorchiida</taxon>
        <taxon>Echinostomata</taxon>
        <taxon>Echinostomatoidea</taxon>
        <taxon>Fasciolidae</taxon>
        <taxon>Fasciola</taxon>
    </lineage>
</organism>
<evidence type="ECO:0000313" key="3">
    <source>
        <dbReference type="Proteomes" id="UP000316759"/>
    </source>
</evidence>
<accession>A0A504YYB2</accession>
<name>A0A504YYB2_FASGI</name>
<evidence type="ECO:0000256" key="1">
    <source>
        <dbReference type="SAM" id="SignalP"/>
    </source>
</evidence>
<gene>
    <name evidence="2" type="ORF">FGIG_11592</name>
</gene>
<sequence length="70" mass="8364">MFILQTLRLFVIYLSWINVDRTEIKITLWELKKRLEEFGQTTNQHITDFGNLLANSYEEKCLPTFAFTYG</sequence>
<dbReference type="AlphaFoldDB" id="A0A504YYB2"/>